<dbReference type="GO" id="GO:0005783">
    <property type="term" value="C:endoplasmic reticulum"/>
    <property type="evidence" value="ECO:0007669"/>
    <property type="project" value="TreeGrafter"/>
</dbReference>
<dbReference type="EMBL" id="JANBOH010000100">
    <property type="protein sequence ID" value="KAJ1645540.1"/>
    <property type="molecule type" value="Genomic_DNA"/>
</dbReference>
<dbReference type="PANTHER" id="PTHR43272">
    <property type="entry name" value="LONG-CHAIN-FATTY-ACID--COA LIGASE"/>
    <property type="match status" value="1"/>
</dbReference>
<keyword evidence="5" id="KW-1185">Reference proteome</keyword>
<protein>
    <submittedName>
        <fullName evidence="4">Medium-chain fatty acid-CoA ligase faa2</fullName>
        <ecNumber evidence="4">6.2.1.3</ecNumber>
    </submittedName>
</protein>
<evidence type="ECO:0000259" key="3">
    <source>
        <dbReference type="Pfam" id="PF00501"/>
    </source>
</evidence>
<dbReference type="Proteomes" id="UP001145021">
    <property type="component" value="Unassembled WGS sequence"/>
</dbReference>
<dbReference type="Pfam" id="PF00501">
    <property type="entry name" value="AMP-binding"/>
    <property type="match status" value="1"/>
</dbReference>
<dbReference type="AlphaFoldDB" id="A0A9W8CJA1"/>
<gene>
    <name evidence="4" type="primary">FAA2_8</name>
    <name evidence="4" type="ORF">LPJ64_002880</name>
</gene>
<dbReference type="PROSITE" id="PS00455">
    <property type="entry name" value="AMP_BINDING"/>
    <property type="match status" value="1"/>
</dbReference>
<evidence type="ECO:0000256" key="2">
    <source>
        <dbReference type="ARBA" id="ARBA00022840"/>
    </source>
</evidence>
<evidence type="ECO:0000256" key="1">
    <source>
        <dbReference type="ARBA" id="ARBA00022741"/>
    </source>
</evidence>
<dbReference type="InterPro" id="IPR042099">
    <property type="entry name" value="ANL_N_sf"/>
</dbReference>
<reference evidence="4" key="1">
    <citation type="submission" date="2022-07" db="EMBL/GenBank/DDBJ databases">
        <title>Phylogenomic reconstructions and comparative analyses of Kickxellomycotina fungi.</title>
        <authorList>
            <person name="Reynolds N.K."/>
            <person name="Stajich J.E."/>
            <person name="Barry K."/>
            <person name="Grigoriev I.V."/>
            <person name="Crous P."/>
            <person name="Smith M.E."/>
        </authorList>
    </citation>
    <scope>NUCLEOTIDE SEQUENCE</scope>
    <source>
        <strain evidence="4">NBRC 105413</strain>
    </source>
</reference>
<evidence type="ECO:0000313" key="4">
    <source>
        <dbReference type="EMBL" id="KAJ1645540.1"/>
    </source>
</evidence>
<feature type="domain" description="AMP-dependent synthetase/ligase" evidence="3">
    <location>
        <begin position="72"/>
        <end position="478"/>
    </location>
</feature>
<dbReference type="SUPFAM" id="SSF56801">
    <property type="entry name" value="Acetyl-CoA synthetase-like"/>
    <property type="match status" value="1"/>
</dbReference>
<dbReference type="InterPro" id="IPR020845">
    <property type="entry name" value="AMP-binding_CS"/>
</dbReference>
<organism evidence="4 5">
    <name type="scientific">Coemansia asiatica</name>
    <dbReference type="NCBI Taxonomy" id="1052880"/>
    <lineage>
        <taxon>Eukaryota</taxon>
        <taxon>Fungi</taxon>
        <taxon>Fungi incertae sedis</taxon>
        <taxon>Zoopagomycota</taxon>
        <taxon>Kickxellomycotina</taxon>
        <taxon>Kickxellomycetes</taxon>
        <taxon>Kickxellales</taxon>
        <taxon>Kickxellaceae</taxon>
        <taxon>Coemansia</taxon>
    </lineage>
</organism>
<dbReference type="PANTHER" id="PTHR43272:SF33">
    <property type="entry name" value="AMP-BINDING DOMAIN-CONTAINING PROTEIN-RELATED"/>
    <property type="match status" value="1"/>
</dbReference>
<dbReference type="EC" id="6.2.1.3" evidence="4"/>
<dbReference type="InterPro" id="IPR000873">
    <property type="entry name" value="AMP-dep_synth/lig_dom"/>
</dbReference>
<dbReference type="Gene3D" id="3.40.50.12780">
    <property type="entry name" value="N-terminal domain of ligase-like"/>
    <property type="match status" value="1"/>
</dbReference>
<keyword evidence="1" id="KW-0547">Nucleotide-binding</keyword>
<comment type="caution">
    <text evidence="4">The sequence shown here is derived from an EMBL/GenBank/DDBJ whole genome shotgun (WGS) entry which is preliminary data.</text>
</comment>
<name>A0A9W8CJA1_9FUNG</name>
<accession>A0A9W8CJA1</accession>
<keyword evidence="4" id="KW-0436">Ligase</keyword>
<dbReference type="GO" id="GO:0016020">
    <property type="term" value="C:membrane"/>
    <property type="evidence" value="ECO:0007669"/>
    <property type="project" value="TreeGrafter"/>
</dbReference>
<evidence type="ECO:0000313" key="5">
    <source>
        <dbReference type="Proteomes" id="UP001145021"/>
    </source>
</evidence>
<sequence length="664" mass="73334">MQSSIEVPNARTILGETKPRIAATSKDGKLTANLEGVNNMHDNFLQGMTLAGEDSDFLGYRPIDKSNGKPGPYKWYTFKEVKEIATSIGSGFSKLGVQQKSCFGIFSPNRIEWVFVEHASYIYDLISVPMYDTLGVDAIKHMVEETEMSLIAVSPEKLPILAGIWPQLPLVKTVVVFGEISDESAAAVPEGCRIITLDETIALGNHDGLAPLPETPASPKDTCTICYTSGTTGKPKGVVLSHMCFLSTTHAVSQRIKHGFIPTLDNSDVHLSILPLAHCLERCVQALLTGHGTRIGFNQGDIRKLLEDINELKPTVLVGVPRIFNRIHDQVWSQVKAKGGLASILFNYAYGVKKENLAYNTNQHWLWDRVVFKNVRQKFGGQLRLIISGSAPISSDVLDFLRISFSAVVLEGYGLTETTGPCGVTVPGDMKAGNVGCTLGTCFYKLVSVPDMDYTVDDKPHPRGEIFVKGNNVFTEYYKRPDLTAETIDSNGWVSTGDIGLFDERGNLVIIDRKKNMFKLSQGEYVAPERIEIIFTDSPLIDQAFVHGDSLQSELVAVVVPNEEFLRRELAADPDLSSQSTLSFPELCANKDVVKFMLTVVNAWGRKNDLKGFEIPKNIYLESNAFSVENDILTPTLKIKRPAAKKNYEDILNKLYEELSASKN</sequence>
<proteinExistence type="predicted"/>
<keyword evidence="2" id="KW-0067">ATP-binding</keyword>
<dbReference type="GO" id="GO:0005524">
    <property type="term" value="F:ATP binding"/>
    <property type="evidence" value="ECO:0007669"/>
    <property type="project" value="UniProtKB-KW"/>
</dbReference>
<dbReference type="GO" id="GO:0004467">
    <property type="term" value="F:long-chain fatty acid-CoA ligase activity"/>
    <property type="evidence" value="ECO:0007669"/>
    <property type="project" value="UniProtKB-EC"/>
</dbReference>